<evidence type="ECO:0000313" key="1">
    <source>
        <dbReference type="EnsemblMetazoa" id="Aqu2.1.09929_001"/>
    </source>
</evidence>
<dbReference type="AlphaFoldDB" id="A0A1X7T6C1"/>
<organism evidence="1">
    <name type="scientific">Amphimedon queenslandica</name>
    <name type="common">Sponge</name>
    <dbReference type="NCBI Taxonomy" id="400682"/>
    <lineage>
        <taxon>Eukaryota</taxon>
        <taxon>Metazoa</taxon>
        <taxon>Porifera</taxon>
        <taxon>Demospongiae</taxon>
        <taxon>Heteroscleromorpha</taxon>
        <taxon>Haplosclerida</taxon>
        <taxon>Niphatidae</taxon>
        <taxon>Amphimedon</taxon>
    </lineage>
</organism>
<sequence length="40" mass="4555">LASRRTYIPVEERQMVKVADMKPTTSGSSQSVIRFILLFV</sequence>
<name>A0A1X7T6C1_AMPQE</name>
<dbReference type="InParanoid" id="A0A1X7T6C1"/>
<reference evidence="1" key="1">
    <citation type="submission" date="2017-05" db="UniProtKB">
        <authorList>
            <consortium name="EnsemblMetazoa"/>
        </authorList>
    </citation>
    <scope>IDENTIFICATION</scope>
</reference>
<protein>
    <submittedName>
        <fullName evidence="1">Uncharacterized protein</fullName>
    </submittedName>
</protein>
<dbReference type="EnsemblMetazoa" id="Aqu2.1.09929_001">
    <property type="protein sequence ID" value="Aqu2.1.09929_001"/>
    <property type="gene ID" value="Aqu2.1.09929"/>
</dbReference>
<accession>A0A1X7T6C1</accession>
<proteinExistence type="predicted"/>